<gene>
    <name evidence="2" type="ORF">GCM10023187_34510</name>
</gene>
<sequence length="387" mass="44244">MQQRLAQASARQNAHLQQQEADLKRRALALQQQVLNQQADVQRLVEAQLQQQKAALLARAQEEQQALVRALQEDLNAKSARIRDMQAQELRLLRQQRELEDQRAALDLEVEKRLQQERDAIRTTALQRAQDETKWELEQQQELIKSLTLQLSTMKQKLEQGSQQAQGEVVELALERLLTAVYPFDQIEEVAKGQHGADVIHTVRSEYGRVCGRIIYETKRTRTFSTGWIEKLKADLQLHRGDVAVLVTETMPRDMPQAGLYNGVWVCTFREVKLLSGVLRDGVLKVADARLAEENKGDKMQLLYRYLTSNEFRHGIESILRAFTVLRTELDKEKKRTYKAWTVREKTIDAVLANTTDLTGAIQCIAGIEVPDVSELEAEDDTLLLEG</sequence>
<evidence type="ECO:0000313" key="2">
    <source>
        <dbReference type="EMBL" id="GAA4410193.1"/>
    </source>
</evidence>
<reference evidence="3" key="1">
    <citation type="journal article" date="2019" name="Int. J. Syst. Evol. Microbiol.">
        <title>The Global Catalogue of Microorganisms (GCM) 10K type strain sequencing project: providing services to taxonomists for standard genome sequencing and annotation.</title>
        <authorList>
            <consortium name="The Broad Institute Genomics Platform"/>
            <consortium name="The Broad Institute Genome Sequencing Center for Infectious Disease"/>
            <person name="Wu L."/>
            <person name="Ma J."/>
        </authorList>
    </citation>
    <scope>NUCLEOTIDE SEQUENCE [LARGE SCALE GENOMIC DNA]</scope>
    <source>
        <strain evidence="3">JCM 17925</strain>
    </source>
</reference>
<keyword evidence="3" id="KW-1185">Reference proteome</keyword>
<evidence type="ECO:0000313" key="3">
    <source>
        <dbReference type="Proteomes" id="UP001500936"/>
    </source>
</evidence>
<comment type="caution">
    <text evidence="2">The sequence shown here is derived from an EMBL/GenBank/DDBJ whole genome shotgun (WGS) entry which is preliminary data.</text>
</comment>
<evidence type="ECO:0000256" key="1">
    <source>
        <dbReference type="SAM" id="Coils"/>
    </source>
</evidence>
<feature type="coiled-coil region" evidence="1">
    <location>
        <begin position="6"/>
        <end position="105"/>
    </location>
</feature>
<feature type="coiled-coil region" evidence="1">
    <location>
        <begin position="137"/>
        <end position="175"/>
    </location>
</feature>
<evidence type="ECO:0008006" key="4">
    <source>
        <dbReference type="Google" id="ProtNLM"/>
    </source>
</evidence>
<keyword evidence="1" id="KW-0175">Coiled coil</keyword>
<dbReference type="Proteomes" id="UP001500936">
    <property type="component" value="Unassembled WGS sequence"/>
</dbReference>
<dbReference type="RefSeq" id="WP_345269111.1">
    <property type="nucleotide sequence ID" value="NZ_BAABHB010000007.1"/>
</dbReference>
<dbReference type="InterPro" id="IPR019219">
    <property type="entry name" value="DUF2130"/>
</dbReference>
<protein>
    <recommendedName>
        <fullName evidence="4">DUF2130 domain-containing protein</fullName>
    </recommendedName>
</protein>
<dbReference type="EMBL" id="BAABHB010000007">
    <property type="protein sequence ID" value="GAA4410193.1"/>
    <property type="molecule type" value="Genomic_DNA"/>
</dbReference>
<proteinExistence type="predicted"/>
<organism evidence="2 3">
    <name type="scientific">Nibrella viscosa</name>
    <dbReference type="NCBI Taxonomy" id="1084524"/>
    <lineage>
        <taxon>Bacteria</taxon>
        <taxon>Pseudomonadati</taxon>
        <taxon>Bacteroidota</taxon>
        <taxon>Cytophagia</taxon>
        <taxon>Cytophagales</taxon>
        <taxon>Spirosomataceae</taxon>
        <taxon>Nibrella</taxon>
    </lineage>
</organism>
<name>A0ABP8KMH7_9BACT</name>
<dbReference type="Pfam" id="PF09903">
    <property type="entry name" value="DUF2130"/>
    <property type="match status" value="1"/>
</dbReference>
<accession>A0ABP8KMH7</accession>